<sequence length="99" mass="10450">MDYRIIAADATIGQIQVTYSNAGEDIATYAIDVPVVDGAFLTGDALAEEIQRRAPVWLLERKTEVAAATGFDQINALVQAPPAAPTSTSQGFVLGQITV</sequence>
<dbReference type="EMBL" id="LR796445">
    <property type="protein sequence ID" value="CAB4145678.1"/>
    <property type="molecule type" value="Genomic_DNA"/>
</dbReference>
<dbReference type="EMBL" id="LR797155">
    <property type="protein sequence ID" value="CAB4189741.1"/>
    <property type="molecule type" value="Genomic_DNA"/>
</dbReference>
<organism evidence="1">
    <name type="scientific">uncultured Caudovirales phage</name>
    <dbReference type="NCBI Taxonomy" id="2100421"/>
    <lineage>
        <taxon>Viruses</taxon>
        <taxon>Duplodnaviria</taxon>
        <taxon>Heunggongvirae</taxon>
        <taxon>Uroviricota</taxon>
        <taxon>Caudoviricetes</taxon>
        <taxon>Peduoviridae</taxon>
        <taxon>Maltschvirus</taxon>
        <taxon>Maltschvirus maltsch</taxon>
    </lineage>
</organism>
<evidence type="ECO:0000313" key="1">
    <source>
        <dbReference type="EMBL" id="CAB4145678.1"/>
    </source>
</evidence>
<name>A0A6J5MGF1_9CAUD</name>
<gene>
    <name evidence="2" type="ORF">UFOVP1207_25</name>
    <name evidence="1" type="ORF">UFOVP474_29</name>
</gene>
<evidence type="ECO:0000313" key="2">
    <source>
        <dbReference type="EMBL" id="CAB4189741.1"/>
    </source>
</evidence>
<reference evidence="1" key="1">
    <citation type="submission" date="2020-04" db="EMBL/GenBank/DDBJ databases">
        <authorList>
            <person name="Chiriac C."/>
            <person name="Salcher M."/>
            <person name="Ghai R."/>
            <person name="Kavagutti S V."/>
        </authorList>
    </citation>
    <scope>NUCLEOTIDE SEQUENCE</scope>
</reference>
<proteinExistence type="predicted"/>
<accession>A0A6J5MGF1</accession>
<protein>
    <submittedName>
        <fullName evidence="1">Uncharacterized protein</fullName>
    </submittedName>
</protein>